<evidence type="ECO:0000313" key="3">
    <source>
        <dbReference type="Proteomes" id="UP000192472"/>
    </source>
</evidence>
<name>A0A1W2GGW0_REIFA</name>
<dbReference type="GO" id="GO:0016787">
    <property type="term" value="F:hydrolase activity"/>
    <property type="evidence" value="ECO:0007669"/>
    <property type="project" value="InterPro"/>
</dbReference>
<dbReference type="OrthoDB" id="9795838at2"/>
<dbReference type="PIRSF" id="PIRSF000887">
    <property type="entry name" value="Pesterase_MJ0037"/>
    <property type="match status" value="1"/>
</dbReference>
<dbReference type="PANTHER" id="PTHR39323:SF1">
    <property type="entry name" value="BLR1149 PROTEIN"/>
    <property type="match status" value="1"/>
</dbReference>
<dbReference type="RefSeq" id="WP_084373273.1">
    <property type="nucleotide sequence ID" value="NZ_FWYF01000003.1"/>
</dbReference>
<dbReference type="Proteomes" id="UP000192472">
    <property type="component" value="Unassembled WGS sequence"/>
</dbReference>
<dbReference type="STRING" id="692418.SAMN04488029_2598"/>
<sequence length="213" mass="24771">MKHFKTFIQNQTFYLLPEKVIFWEEQKALILSDLHIGKASHFRKAGVPISSYIHIKEFFVLDAIIEDLKPSQILFVGDLFHSEHNQEWELFYNWAHHYANIELILIKGNHDILPKTLYQNSRLKVVDQLLIDHIEFTHERKVKSDSYNISGHIHPAVSLIGSGKQSLKLPCFLFREDHAFLPAFGHFTGMSKIKPSKKDNIFVVAENEIIHVS</sequence>
<evidence type="ECO:0000313" key="2">
    <source>
        <dbReference type="EMBL" id="SMD35903.1"/>
    </source>
</evidence>
<dbReference type="InterPro" id="IPR024173">
    <property type="entry name" value="Pesterase_MJ0037-like"/>
</dbReference>
<evidence type="ECO:0000259" key="1">
    <source>
        <dbReference type="Pfam" id="PF00149"/>
    </source>
</evidence>
<dbReference type="AlphaFoldDB" id="A0A1W2GGW0"/>
<dbReference type="InterPro" id="IPR029052">
    <property type="entry name" value="Metallo-depent_PP-like"/>
</dbReference>
<accession>A0A1W2GGW0</accession>
<dbReference type="InterPro" id="IPR026336">
    <property type="entry name" value="PdeM-like"/>
</dbReference>
<gene>
    <name evidence="2" type="ORF">SAMN04488029_2598</name>
</gene>
<dbReference type="InterPro" id="IPR004843">
    <property type="entry name" value="Calcineurin-like_PHP"/>
</dbReference>
<dbReference type="Pfam" id="PF00149">
    <property type="entry name" value="Metallophos"/>
    <property type="match status" value="1"/>
</dbReference>
<feature type="domain" description="Calcineurin-like phosphoesterase" evidence="1">
    <location>
        <begin position="29"/>
        <end position="126"/>
    </location>
</feature>
<reference evidence="2 3" key="1">
    <citation type="submission" date="2017-04" db="EMBL/GenBank/DDBJ databases">
        <authorList>
            <person name="Afonso C.L."/>
            <person name="Miller P.J."/>
            <person name="Scott M.A."/>
            <person name="Spackman E."/>
            <person name="Goraichik I."/>
            <person name="Dimitrov K.M."/>
            <person name="Suarez D.L."/>
            <person name="Swayne D.E."/>
        </authorList>
    </citation>
    <scope>NUCLEOTIDE SEQUENCE [LARGE SCALE GENOMIC DNA]</scope>
    <source>
        <strain evidence="2 3">DSM 26133</strain>
    </source>
</reference>
<dbReference type="EMBL" id="FWYF01000003">
    <property type="protein sequence ID" value="SMD35903.1"/>
    <property type="molecule type" value="Genomic_DNA"/>
</dbReference>
<proteinExistence type="predicted"/>
<dbReference type="PANTHER" id="PTHR39323">
    <property type="entry name" value="BLR1149 PROTEIN"/>
    <property type="match status" value="1"/>
</dbReference>
<dbReference type="NCBIfam" id="TIGR04123">
    <property type="entry name" value="P_estr_lig_assc"/>
    <property type="match status" value="1"/>
</dbReference>
<organism evidence="2 3">
    <name type="scientific">Reichenbachiella faecimaris</name>
    <dbReference type="NCBI Taxonomy" id="692418"/>
    <lineage>
        <taxon>Bacteria</taxon>
        <taxon>Pseudomonadati</taxon>
        <taxon>Bacteroidota</taxon>
        <taxon>Cytophagia</taxon>
        <taxon>Cytophagales</taxon>
        <taxon>Reichenbachiellaceae</taxon>
        <taxon>Reichenbachiella</taxon>
    </lineage>
</organism>
<protein>
    <submittedName>
        <fullName evidence="2">Putative phosphoesterase</fullName>
    </submittedName>
</protein>
<dbReference type="Gene3D" id="3.60.21.10">
    <property type="match status" value="1"/>
</dbReference>
<dbReference type="SUPFAM" id="SSF56300">
    <property type="entry name" value="Metallo-dependent phosphatases"/>
    <property type="match status" value="1"/>
</dbReference>
<keyword evidence="3" id="KW-1185">Reference proteome</keyword>